<dbReference type="Gene3D" id="3.30.470.20">
    <property type="entry name" value="ATP-grasp fold, B domain"/>
    <property type="match status" value="1"/>
</dbReference>
<dbReference type="EMBL" id="JAXDAE010000005">
    <property type="protein sequence ID" value="MDY2587083.1"/>
    <property type="molecule type" value="Genomic_DNA"/>
</dbReference>
<dbReference type="SUPFAM" id="SSF56059">
    <property type="entry name" value="Glutathione synthetase ATP-binding domain-like"/>
    <property type="match status" value="1"/>
</dbReference>
<dbReference type="RefSeq" id="WP_320555456.1">
    <property type="nucleotide sequence ID" value="NZ_JAXDAE010000005.1"/>
</dbReference>
<organism evidence="1 2">
    <name type="scientific">Winogradskyella aquimaris</name>
    <dbReference type="NCBI Taxonomy" id="864074"/>
    <lineage>
        <taxon>Bacteria</taxon>
        <taxon>Pseudomonadati</taxon>
        <taxon>Bacteroidota</taxon>
        <taxon>Flavobacteriia</taxon>
        <taxon>Flavobacteriales</taxon>
        <taxon>Flavobacteriaceae</taxon>
        <taxon>Winogradskyella</taxon>
    </lineage>
</organism>
<keyword evidence="2" id="KW-1185">Reference proteome</keyword>
<evidence type="ECO:0000313" key="1">
    <source>
        <dbReference type="EMBL" id="MDY2587083.1"/>
    </source>
</evidence>
<proteinExistence type="predicted"/>
<name>A0ABU5ELD4_9FLAO</name>
<reference evidence="1 2" key="1">
    <citation type="submission" date="2023-11" db="EMBL/GenBank/DDBJ databases">
        <title>Winogradskyella pelagius sp. nov., isolated from coastal sediment.</title>
        <authorList>
            <person name="Li F."/>
        </authorList>
    </citation>
    <scope>NUCLEOTIDE SEQUENCE [LARGE SCALE GENOMIC DNA]</scope>
    <source>
        <strain evidence="1 2">KCTC 23502</strain>
    </source>
</reference>
<comment type="caution">
    <text evidence="1">The sequence shown here is derived from an EMBL/GenBank/DDBJ whole genome shotgun (WGS) entry which is preliminary data.</text>
</comment>
<evidence type="ECO:0000313" key="2">
    <source>
        <dbReference type="Proteomes" id="UP001285855"/>
    </source>
</evidence>
<evidence type="ECO:0008006" key="3">
    <source>
        <dbReference type="Google" id="ProtNLM"/>
    </source>
</evidence>
<dbReference type="Proteomes" id="UP001285855">
    <property type="component" value="Unassembled WGS sequence"/>
</dbReference>
<sequence>MDKILIVGSNNNAALAIAQDLGNDYKIICFGFKEDFNKVQYSRFLYSYHNISKVSSIKEIEDSIVKLTIEKKINFIIPTNDRFTLLLSRDTIRSRINNVIITTPEYKILINGIDKLKVTKIAQKVGLKTPLTYLNSYEKISKFPVYMKSRISWDITEGKFEKGIVKKINNHVELRSHLQNYDTNKIYIQNQVFGNGWGLEVIAKNGILLNYFAHLRLRESNPKGGYSSAAKSIIPKSFYLEKIKLILKELNWTGVAMFEFKGDYQNKDSNLIEMNCRFWGSLPVALHSGNRFPYKLISMHEGKKINQSEYNSNIKVRWLQADIIHFIKVLTLKNRKHYNIPSPLVTFKNVFFKKMKGYNYIHGDWRPGFYEITIGFLKKIYG</sequence>
<accession>A0ABU5ELD4</accession>
<gene>
    <name evidence="1" type="ORF">SNF14_07005</name>
</gene>
<protein>
    <recommendedName>
        <fullName evidence="3">ATP-grasp domain-containing protein</fullName>
    </recommendedName>
</protein>